<evidence type="ECO:0000256" key="6">
    <source>
        <dbReference type="ARBA" id="ARBA00023135"/>
    </source>
</evidence>
<dbReference type="InterPro" id="IPR000897">
    <property type="entry name" value="SRP54_GTPase_dom"/>
</dbReference>
<dbReference type="FunFam" id="3.40.50.300:FF:000022">
    <property type="entry name" value="Signal recognition particle 54 kDa subunit"/>
    <property type="match status" value="1"/>
</dbReference>
<dbReference type="GO" id="GO:0006614">
    <property type="term" value="P:SRP-dependent cotranslational protein targeting to membrane"/>
    <property type="evidence" value="ECO:0007669"/>
    <property type="project" value="InterPro"/>
</dbReference>
<evidence type="ECO:0000313" key="10">
    <source>
        <dbReference type="EMBL" id="KUG26626.1"/>
    </source>
</evidence>
<dbReference type="CDD" id="cd18539">
    <property type="entry name" value="SRP_G"/>
    <property type="match status" value="1"/>
</dbReference>
<dbReference type="InterPro" id="IPR027417">
    <property type="entry name" value="P-loop_NTPase"/>
</dbReference>
<dbReference type="Pfam" id="PF02978">
    <property type="entry name" value="SRP_SPB"/>
    <property type="match status" value="1"/>
</dbReference>
<feature type="domain" description="SRP54-type proteins GTP-binding" evidence="9">
    <location>
        <begin position="268"/>
        <end position="281"/>
    </location>
</feature>
<dbReference type="HAMAP" id="MF_00306">
    <property type="entry name" value="SRP54"/>
    <property type="match status" value="1"/>
</dbReference>
<dbReference type="SMART" id="SM00962">
    <property type="entry name" value="SRP54"/>
    <property type="match status" value="1"/>
</dbReference>
<dbReference type="SUPFAM" id="SSF47446">
    <property type="entry name" value="Signal peptide-binding domain"/>
    <property type="match status" value="1"/>
</dbReference>
<keyword evidence="2" id="KW-0547">Nucleotide-binding</keyword>
<dbReference type="Gene3D" id="1.10.260.30">
    <property type="entry name" value="Signal recognition particle, SRP54 subunit, M-domain"/>
    <property type="match status" value="1"/>
</dbReference>
<dbReference type="InterPro" id="IPR004780">
    <property type="entry name" value="SRP"/>
</dbReference>
<dbReference type="Gene3D" id="1.20.120.140">
    <property type="entry name" value="Signal recognition particle SRP54, nucleotide-binding domain"/>
    <property type="match status" value="1"/>
</dbReference>
<keyword evidence="3" id="KW-0378">Hydrolase</keyword>
<keyword evidence="6" id="KW-0733">Signal recognition particle</keyword>
<protein>
    <recommendedName>
        <fullName evidence="8">signal-recognition-particle GTPase</fullName>
        <ecNumber evidence="8">3.6.5.4</ecNumber>
    </recommendedName>
</protein>
<dbReference type="NCBIfam" id="TIGR00959">
    <property type="entry name" value="ffh"/>
    <property type="match status" value="1"/>
</dbReference>
<name>A0A0W8G0S7_9ZZZZ</name>
<evidence type="ECO:0000256" key="4">
    <source>
        <dbReference type="ARBA" id="ARBA00022884"/>
    </source>
</evidence>
<dbReference type="InterPro" id="IPR013822">
    <property type="entry name" value="Signal_recog_particl_SRP54_hlx"/>
</dbReference>
<dbReference type="PROSITE" id="PS00300">
    <property type="entry name" value="SRP54"/>
    <property type="match status" value="1"/>
</dbReference>
<dbReference type="GO" id="GO:0005525">
    <property type="term" value="F:GTP binding"/>
    <property type="evidence" value="ECO:0007669"/>
    <property type="project" value="UniProtKB-KW"/>
</dbReference>
<dbReference type="Pfam" id="PF02881">
    <property type="entry name" value="SRP54_N"/>
    <property type="match status" value="1"/>
</dbReference>
<dbReference type="InterPro" id="IPR022941">
    <property type="entry name" value="SRP54"/>
</dbReference>
<evidence type="ECO:0000256" key="1">
    <source>
        <dbReference type="ARBA" id="ARBA00005450"/>
    </source>
</evidence>
<evidence type="ECO:0000259" key="9">
    <source>
        <dbReference type="PROSITE" id="PS00300"/>
    </source>
</evidence>
<reference evidence="10" key="1">
    <citation type="journal article" date="2015" name="Proc. Natl. Acad. Sci. U.S.A.">
        <title>Networks of energetic and metabolic interactions define dynamics in microbial communities.</title>
        <authorList>
            <person name="Embree M."/>
            <person name="Liu J.K."/>
            <person name="Al-Bassam M.M."/>
            <person name="Zengler K."/>
        </authorList>
    </citation>
    <scope>NUCLEOTIDE SEQUENCE</scope>
</reference>
<dbReference type="SUPFAM" id="SSF52540">
    <property type="entry name" value="P-loop containing nucleoside triphosphate hydrolases"/>
    <property type="match status" value="1"/>
</dbReference>
<sequence length="444" mass="49082">MFDDISQKLDRALKKVTGQGRISENNVSDTLREIRRVLLDADVNYKVAKQLIDDVKQKAMGKEVLASVTPGQLLTKIFHDELTELMGGRNQEIKLNPSGVTVILLVGLQGSGKTTFSAKLAKYLSSKNRKVVLAAADIYRPAAIEQLKQLGERINVPVFSITGGSDAVEIASQAVKFAKENDANTVIVDTAGRLHVDEKLMDEVTAIKAKVQPSETLFVVDSMTGQDAVNSAKAFHDRVDFDGIVLTKLDGDSRGGCALSIKAVVNKPVKFISLGEKLDSIEKFFPERLASRILGKGDIVSFVEKAQENIDQIEAEDLEKKLLSNQFDFEDFLKQIKMLKKMGSLQSILGMIPGMNKSIKNADIDDKQIVKVESIIQSMTRQERKNPKVLNGSRRKRIAIGSGNSIQDVNKLLKQFKEMQKMMKIFSSKGGKKMLSKFGNMSFN</sequence>
<dbReference type="PANTHER" id="PTHR11564">
    <property type="entry name" value="SIGNAL RECOGNITION PARTICLE 54K PROTEIN SRP54"/>
    <property type="match status" value="1"/>
</dbReference>
<accession>A0A0W8G0S7</accession>
<dbReference type="GO" id="GO:0003924">
    <property type="term" value="F:GTPase activity"/>
    <property type="evidence" value="ECO:0007669"/>
    <property type="project" value="InterPro"/>
</dbReference>
<evidence type="ECO:0000256" key="8">
    <source>
        <dbReference type="ARBA" id="ARBA00035672"/>
    </source>
</evidence>
<dbReference type="InterPro" id="IPR003593">
    <property type="entry name" value="AAA+_ATPase"/>
</dbReference>
<keyword evidence="4" id="KW-0694">RNA-binding</keyword>
<dbReference type="PANTHER" id="PTHR11564:SF5">
    <property type="entry name" value="SIGNAL RECOGNITION PARTICLE SUBUNIT SRP54"/>
    <property type="match status" value="1"/>
</dbReference>
<proteinExistence type="inferred from homology"/>
<evidence type="ECO:0000256" key="7">
    <source>
        <dbReference type="ARBA" id="ARBA00023274"/>
    </source>
</evidence>
<keyword evidence="5" id="KW-0342">GTP-binding</keyword>
<keyword evidence="7" id="KW-0687">Ribonucleoprotein</keyword>
<dbReference type="EMBL" id="LNQE01000430">
    <property type="protein sequence ID" value="KUG26626.1"/>
    <property type="molecule type" value="Genomic_DNA"/>
</dbReference>
<dbReference type="AlphaFoldDB" id="A0A0W8G0S7"/>
<dbReference type="EC" id="3.6.5.4" evidence="8"/>
<gene>
    <name evidence="10" type="ORF">ASZ90_003538</name>
</gene>
<dbReference type="Pfam" id="PF00448">
    <property type="entry name" value="SRP54"/>
    <property type="match status" value="1"/>
</dbReference>
<dbReference type="SMART" id="SM00382">
    <property type="entry name" value="AAA"/>
    <property type="match status" value="1"/>
</dbReference>
<dbReference type="InterPro" id="IPR042101">
    <property type="entry name" value="SRP54_N_sf"/>
</dbReference>
<organism evidence="10">
    <name type="scientific">hydrocarbon metagenome</name>
    <dbReference type="NCBI Taxonomy" id="938273"/>
    <lineage>
        <taxon>unclassified sequences</taxon>
        <taxon>metagenomes</taxon>
        <taxon>ecological metagenomes</taxon>
    </lineage>
</organism>
<evidence type="ECO:0000256" key="3">
    <source>
        <dbReference type="ARBA" id="ARBA00022801"/>
    </source>
</evidence>
<comment type="similarity">
    <text evidence="1">Belongs to the GTP-binding SRP family. SRP54 subfamily.</text>
</comment>
<comment type="caution">
    <text evidence="10">The sequence shown here is derived from an EMBL/GenBank/DDBJ whole genome shotgun (WGS) entry which is preliminary data.</text>
</comment>
<dbReference type="InterPro" id="IPR004125">
    <property type="entry name" value="Signal_recog_particle_SRP54_M"/>
</dbReference>
<dbReference type="Gene3D" id="3.40.50.300">
    <property type="entry name" value="P-loop containing nucleotide triphosphate hydrolases"/>
    <property type="match status" value="1"/>
</dbReference>
<dbReference type="GO" id="GO:0008312">
    <property type="term" value="F:7S RNA binding"/>
    <property type="evidence" value="ECO:0007669"/>
    <property type="project" value="InterPro"/>
</dbReference>
<dbReference type="InterPro" id="IPR036891">
    <property type="entry name" value="Signal_recog_part_SRP54_M_sf"/>
</dbReference>
<dbReference type="GO" id="GO:0005786">
    <property type="term" value="C:signal recognition particle, endoplasmic reticulum targeting"/>
    <property type="evidence" value="ECO:0007669"/>
    <property type="project" value="UniProtKB-KW"/>
</dbReference>
<evidence type="ECO:0000256" key="5">
    <source>
        <dbReference type="ARBA" id="ARBA00023134"/>
    </source>
</evidence>
<dbReference type="SMART" id="SM00963">
    <property type="entry name" value="SRP54_N"/>
    <property type="match status" value="1"/>
</dbReference>
<evidence type="ECO:0000256" key="2">
    <source>
        <dbReference type="ARBA" id="ARBA00022741"/>
    </source>
</evidence>